<feature type="non-terminal residue" evidence="1">
    <location>
        <position position="66"/>
    </location>
</feature>
<keyword evidence="2" id="KW-1185">Reference proteome</keyword>
<sequence>MANVDIALNILENYNHVNTTKCSSFEELSDVVKHGGDNLNFTILHYNIRSLQAHYDELCINLTELN</sequence>
<reference evidence="1 2" key="1">
    <citation type="submission" date="2019-01" db="EMBL/GenBank/DDBJ databases">
        <authorList>
            <person name="Sayadi A."/>
        </authorList>
    </citation>
    <scope>NUCLEOTIDE SEQUENCE [LARGE SCALE GENOMIC DNA]</scope>
</reference>
<dbReference type="AlphaFoldDB" id="A0A653DSK1"/>
<dbReference type="Proteomes" id="UP000410492">
    <property type="component" value="Unassembled WGS sequence"/>
</dbReference>
<dbReference type="EMBL" id="CAACVG010014323">
    <property type="protein sequence ID" value="VEN63012.1"/>
    <property type="molecule type" value="Genomic_DNA"/>
</dbReference>
<evidence type="ECO:0000313" key="1">
    <source>
        <dbReference type="EMBL" id="VEN63012.1"/>
    </source>
</evidence>
<accession>A0A653DSK1</accession>
<protein>
    <submittedName>
        <fullName evidence="1">Uncharacterized protein</fullName>
    </submittedName>
</protein>
<organism evidence="1 2">
    <name type="scientific">Callosobruchus maculatus</name>
    <name type="common">Southern cowpea weevil</name>
    <name type="synonym">Pulse bruchid</name>
    <dbReference type="NCBI Taxonomy" id="64391"/>
    <lineage>
        <taxon>Eukaryota</taxon>
        <taxon>Metazoa</taxon>
        <taxon>Ecdysozoa</taxon>
        <taxon>Arthropoda</taxon>
        <taxon>Hexapoda</taxon>
        <taxon>Insecta</taxon>
        <taxon>Pterygota</taxon>
        <taxon>Neoptera</taxon>
        <taxon>Endopterygota</taxon>
        <taxon>Coleoptera</taxon>
        <taxon>Polyphaga</taxon>
        <taxon>Cucujiformia</taxon>
        <taxon>Chrysomeloidea</taxon>
        <taxon>Chrysomelidae</taxon>
        <taxon>Bruchinae</taxon>
        <taxon>Bruchini</taxon>
        <taxon>Callosobruchus</taxon>
    </lineage>
</organism>
<evidence type="ECO:0000313" key="2">
    <source>
        <dbReference type="Proteomes" id="UP000410492"/>
    </source>
</evidence>
<proteinExistence type="predicted"/>
<dbReference type="OrthoDB" id="6704700at2759"/>
<name>A0A653DSK1_CALMS</name>
<gene>
    <name evidence="1" type="ORF">CALMAC_LOCUS19970</name>
</gene>